<dbReference type="Proteomes" id="UP001501842">
    <property type="component" value="Unassembled WGS sequence"/>
</dbReference>
<dbReference type="CDD" id="cd12797">
    <property type="entry name" value="M23_peptidase"/>
    <property type="match status" value="1"/>
</dbReference>
<reference evidence="3" key="1">
    <citation type="journal article" date="2019" name="Int. J. Syst. Evol. Microbiol.">
        <title>The Global Catalogue of Microorganisms (GCM) 10K type strain sequencing project: providing services to taxonomists for standard genome sequencing and annotation.</title>
        <authorList>
            <consortium name="The Broad Institute Genomics Platform"/>
            <consortium name="The Broad Institute Genome Sequencing Center for Infectious Disease"/>
            <person name="Wu L."/>
            <person name="Ma J."/>
        </authorList>
    </citation>
    <scope>NUCLEOTIDE SEQUENCE [LARGE SCALE GENOMIC DNA]</scope>
    <source>
        <strain evidence="3">JCM 8201</strain>
    </source>
</reference>
<dbReference type="Gene3D" id="2.70.70.10">
    <property type="entry name" value="Glucose Permease (Domain IIA)"/>
    <property type="match status" value="1"/>
</dbReference>
<dbReference type="PANTHER" id="PTHR21666:SF270">
    <property type="entry name" value="MUREIN HYDROLASE ACTIVATOR ENVC"/>
    <property type="match status" value="1"/>
</dbReference>
<dbReference type="InterPro" id="IPR050570">
    <property type="entry name" value="Cell_wall_metabolism_enzyme"/>
</dbReference>
<proteinExistence type="predicted"/>
<organism evidence="2 3">
    <name type="scientific">Actinocorallia aurantiaca</name>
    <dbReference type="NCBI Taxonomy" id="46204"/>
    <lineage>
        <taxon>Bacteria</taxon>
        <taxon>Bacillati</taxon>
        <taxon>Actinomycetota</taxon>
        <taxon>Actinomycetes</taxon>
        <taxon>Streptosporangiales</taxon>
        <taxon>Thermomonosporaceae</taxon>
        <taxon>Actinocorallia</taxon>
    </lineage>
</organism>
<evidence type="ECO:0000313" key="3">
    <source>
        <dbReference type="Proteomes" id="UP001501842"/>
    </source>
</evidence>
<dbReference type="RefSeq" id="WP_344450370.1">
    <property type="nucleotide sequence ID" value="NZ_BAAATZ010000007.1"/>
</dbReference>
<dbReference type="EMBL" id="BAAATZ010000007">
    <property type="protein sequence ID" value="GAA2724947.1"/>
    <property type="molecule type" value="Genomic_DNA"/>
</dbReference>
<protein>
    <submittedName>
        <fullName evidence="2">M23 family metallopeptidase</fullName>
    </submittedName>
</protein>
<name>A0ABP6GJP9_9ACTN</name>
<dbReference type="SUPFAM" id="SSF51261">
    <property type="entry name" value="Duplicated hybrid motif"/>
    <property type="match status" value="1"/>
</dbReference>
<evidence type="ECO:0000259" key="1">
    <source>
        <dbReference type="Pfam" id="PF01551"/>
    </source>
</evidence>
<dbReference type="PANTHER" id="PTHR21666">
    <property type="entry name" value="PEPTIDASE-RELATED"/>
    <property type="match status" value="1"/>
</dbReference>
<comment type="caution">
    <text evidence="2">The sequence shown here is derived from an EMBL/GenBank/DDBJ whole genome shotgun (WGS) entry which is preliminary data.</text>
</comment>
<keyword evidence="3" id="KW-1185">Reference proteome</keyword>
<gene>
    <name evidence="2" type="ORF">GCM10010439_23830</name>
</gene>
<feature type="domain" description="M23ase beta-sheet core" evidence="1">
    <location>
        <begin position="179"/>
        <end position="241"/>
    </location>
</feature>
<dbReference type="InterPro" id="IPR016047">
    <property type="entry name" value="M23ase_b-sheet_dom"/>
</dbReference>
<dbReference type="Pfam" id="PF01551">
    <property type="entry name" value="Peptidase_M23"/>
    <property type="match status" value="1"/>
</dbReference>
<dbReference type="InterPro" id="IPR011055">
    <property type="entry name" value="Dup_hybrid_motif"/>
</dbReference>
<evidence type="ECO:0000313" key="2">
    <source>
        <dbReference type="EMBL" id="GAA2724947.1"/>
    </source>
</evidence>
<sequence>MNDADTTGKARRWVARWSDVHIKVFVAGVSAFLLLDLPGWWYWLFLCALALAYVRPPWDRARGPVTVAAPVTGTWLALNSPGSKVPAHGTRGYGQTYAIDVLVPSDVTAADGEHPKPRFGWGLPDPPENFAAFGSPIHAVAAGVVVAADDRQRDHRARNTWSGFPYMLVEGLARQIGGWRFVFGNHVIIDHGDGVHSAYAHLKHGSLRVRPGDRVETGQILGEVGNSGNTSEPHLHFQLMDRPRPGEAAGIPFRWSTITVHHDLVAPRYGLPKTGRGEPGLPANAQVFDARPAEL</sequence>
<accession>A0ABP6GJP9</accession>